<dbReference type="PROSITE" id="PS50188">
    <property type="entry name" value="B302_SPRY"/>
    <property type="match status" value="1"/>
</dbReference>
<gene>
    <name evidence="2" type="ORF">SAMN05421647_103470</name>
</gene>
<dbReference type="CDD" id="cd11709">
    <property type="entry name" value="SPRY"/>
    <property type="match status" value="1"/>
</dbReference>
<dbReference type="AlphaFoldDB" id="A0A1N6RQP5"/>
<dbReference type="STRING" id="49186.SAMN05421647_103470"/>
<dbReference type="InterPro" id="IPR043136">
    <property type="entry name" value="B30.2/SPRY_sf"/>
</dbReference>
<dbReference type="Pfam" id="PF00622">
    <property type="entry name" value="SPRY"/>
    <property type="match status" value="1"/>
</dbReference>
<accession>A0A1N6RQP5</accession>
<dbReference type="Proteomes" id="UP000186895">
    <property type="component" value="Unassembled WGS sequence"/>
</dbReference>
<dbReference type="EMBL" id="FTMN01000003">
    <property type="protein sequence ID" value="SIQ31143.1"/>
    <property type="molecule type" value="Genomic_DNA"/>
</dbReference>
<evidence type="ECO:0000313" key="2">
    <source>
        <dbReference type="EMBL" id="SIQ31143.1"/>
    </source>
</evidence>
<dbReference type="InterPro" id="IPR001870">
    <property type="entry name" value="B30.2/SPRY"/>
</dbReference>
<dbReference type="SUPFAM" id="SSF49899">
    <property type="entry name" value="Concanavalin A-like lectins/glucanases"/>
    <property type="match status" value="1"/>
</dbReference>
<proteinExistence type="predicted"/>
<dbReference type="Gene3D" id="2.60.40.10">
    <property type="entry name" value="Immunoglobulins"/>
    <property type="match status" value="1"/>
</dbReference>
<organism evidence="2 3">
    <name type="scientific">Marinobacterium stanieri</name>
    <dbReference type="NCBI Taxonomy" id="49186"/>
    <lineage>
        <taxon>Bacteria</taxon>
        <taxon>Pseudomonadati</taxon>
        <taxon>Pseudomonadota</taxon>
        <taxon>Gammaproteobacteria</taxon>
        <taxon>Oceanospirillales</taxon>
        <taxon>Oceanospirillaceae</taxon>
        <taxon>Marinobacterium</taxon>
    </lineage>
</organism>
<dbReference type="InterPro" id="IPR003877">
    <property type="entry name" value="SPRY_dom"/>
</dbReference>
<evidence type="ECO:0000259" key="1">
    <source>
        <dbReference type="PROSITE" id="PS50188"/>
    </source>
</evidence>
<evidence type="ECO:0000313" key="3">
    <source>
        <dbReference type="Proteomes" id="UP000186895"/>
    </source>
</evidence>
<dbReference type="Gene3D" id="2.60.120.920">
    <property type="match status" value="1"/>
</dbReference>
<sequence length="264" mass="28007">MSIRLDWEENNIAEEGHRVYRSTSPLDPLNLPTPLASLGENVTSYIDDTVVTGTLYYYRVSAYRGAAERVSEEVSIQAASTTSDSFDPAAISASRVSLSDSNRTVTSTTNSFFGAQSSFSYSTGKVYVEGVCPSLSNQNVMLGLASPTAGFSASSSDLDDTRCLVYYGQVGGYWCDTTVTSGLATAGPGDVIGLAIDFDADTMWFSVNGVWQDGDPTGDTGGITISNYITGPYLIVGCTYHSGESLQLNFGQAAYSYPPPTGFA</sequence>
<protein>
    <submittedName>
        <fullName evidence="2">SPRY domain-containing protein</fullName>
    </submittedName>
</protein>
<reference evidence="2 3" key="1">
    <citation type="submission" date="2017-01" db="EMBL/GenBank/DDBJ databases">
        <authorList>
            <person name="Mah S.A."/>
            <person name="Swanson W.J."/>
            <person name="Moy G.W."/>
            <person name="Vacquier V.D."/>
        </authorList>
    </citation>
    <scope>NUCLEOTIDE SEQUENCE [LARGE SCALE GENOMIC DNA]</scope>
    <source>
        <strain evidence="2 3">DSM 7027</strain>
    </source>
</reference>
<feature type="domain" description="B30.2/SPRY" evidence="1">
    <location>
        <begin position="63"/>
        <end position="255"/>
    </location>
</feature>
<dbReference type="InterPro" id="IPR013320">
    <property type="entry name" value="ConA-like_dom_sf"/>
</dbReference>
<name>A0A1N6RQP5_9GAMM</name>
<keyword evidence="3" id="KW-1185">Reference proteome</keyword>
<dbReference type="InterPro" id="IPR013783">
    <property type="entry name" value="Ig-like_fold"/>
</dbReference>